<name>A0A9W6VY88_9ACTN</name>
<sequence>MEEAVPPHRSYSVRTSASSQTTAYKQQIYEQLDHAATLPDGPVSLRLRFSVGPRRNWLNLWKPTIDALGPILGRTAPEKPWHPRDGRIVDLSLHCRVEPSLGNEVAITIDVDHQPA</sequence>
<dbReference type="EMBL" id="BSTK01000014">
    <property type="protein sequence ID" value="GLY89798.1"/>
    <property type="molecule type" value="Genomic_DNA"/>
</dbReference>
<dbReference type="Proteomes" id="UP001165074">
    <property type="component" value="Unassembled WGS sequence"/>
</dbReference>
<organism evidence="1 2">
    <name type="scientific">Actinoallomurus iriomotensis</name>
    <dbReference type="NCBI Taxonomy" id="478107"/>
    <lineage>
        <taxon>Bacteria</taxon>
        <taxon>Bacillati</taxon>
        <taxon>Actinomycetota</taxon>
        <taxon>Actinomycetes</taxon>
        <taxon>Streptosporangiales</taxon>
        <taxon>Thermomonosporaceae</taxon>
        <taxon>Actinoallomurus</taxon>
    </lineage>
</organism>
<gene>
    <name evidence="1" type="ORF">Airi02_077270</name>
</gene>
<comment type="caution">
    <text evidence="1">The sequence shown here is derived from an EMBL/GenBank/DDBJ whole genome shotgun (WGS) entry which is preliminary data.</text>
</comment>
<proteinExistence type="predicted"/>
<evidence type="ECO:0000313" key="1">
    <source>
        <dbReference type="EMBL" id="GLY89798.1"/>
    </source>
</evidence>
<evidence type="ECO:0000313" key="2">
    <source>
        <dbReference type="Proteomes" id="UP001165074"/>
    </source>
</evidence>
<reference evidence="1" key="1">
    <citation type="submission" date="2023-03" db="EMBL/GenBank/DDBJ databases">
        <title>Actinoallomurus iriomotensis NBRC 103684.</title>
        <authorList>
            <person name="Ichikawa N."/>
            <person name="Sato H."/>
            <person name="Tonouchi N."/>
        </authorList>
    </citation>
    <scope>NUCLEOTIDE SEQUENCE</scope>
    <source>
        <strain evidence="1">NBRC 103684</strain>
    </source>
</reference>
<protein>
    <submittedName>
        <fullName evidence="1">Uncharacterized protein</fullName>
    </submittedName>
</protein>
<keyword evidence="2" id="KW-1185">Reference proteome</keyword>
<dbReference type="AlphaFoldDB" id="A0A9W6VY88"/>
<accession>A0A9W6VY88</accession>